<dbReference type="Proteomes" id="UP000199518">
    <property type="component" value="Unassembled WGS sequence"/>
</dbReference>
<dbReference type="InterPro" id="IPR002173">
    <property type="entry name" value="Carboh/pur_kinase_PfkB_CS"/>
</dbReference>
<dbReference type="InterPro" id="IPR029056">
    <property type="entry name" value="Ribokinase-like"/>
</dbReference>
<dbReference type="InterPro" id="IPR052700">
    <property type="entry name" value="Carb_kinase_PfkB-like"/>
</dbReference>
<dbReference type="GO" id="GO:0016301">
    <property type="term" value="F:kinase activity"/>
    <property type="evidence" value="ECO:0007669"/>
    <property type="project" value="UniProtKB-KW"/>
</dbReference>
<dbReference type="PANTHER" id="PTHR43320">
    <property type="entry name" value="SUGAR KINASE"/>
    <property type="match status" value="1"/>
</dbReference>
<dbReference type="Gene3D" id="3.40.1190.20">
    <property type="match status" value="1"/>
</dbReference>
<evidence type="ECO:0000259" key="4">
    <source>
        <dbReference type="Pfam" id="PF00294"/>
    </source>
</evidence>
<name>A0A1I3L7F3_9PLAN</name>
<proteinExistence type="inferred from homology"/>
<accession>A0A1I3L7F3</accession>
<dbReference type="OrthoDB" id="9775849at2"/>
<protein>
    <recommendedName>
        <fullName evidence="4">Carbohydrate kinase PfkB domain-containing protein</fullName>
    </recommendedName>
</protein>
<keyword evidence="3" id="KW-0418">Kinase</keyword>
<keyword evidence="6" id="KW-1185">Reference proteome</keyword>
<evidence type="ECO:0000313" key="5">
    <source>
        <dbReference type="EMBL" id="SFI80569.1"/>
    </source>
</evidence>
<dbReference type="CDD" id="cd01168">
    <property type="entry name" value="adenosine_kinase"/>
    <property type="match status" value="1"/>
</dbReference>
<dbReference type="SUPFAM" id="SSF53613">
    <property type="entry name" value="Ribokinase-like"/>
    <property type="match status" value="1"/>
</dbReference>
<dbReference type="PANTHER" id="PTHR43320:SF3">
    <property type="entry name" value="CARBOHYDRATE KINASE PFKB DOMAIN-CONTAINING PROTEIN"/>
    <property type="match status" value="1"/>
</dbReference>
<dbReference type="InterPro" id="IPR011611">
    <property type="entry name" value="PfkB_dom"/>
</dbReference>
<dbReference type="AlphaFoldDB" id="A0A1I3L7F3"/>
<evidence type="ECO:0000313" key="6">
    <source>
        <dbReference type="Proteomes" id="UP000199518"/>
    </source>
</evidence>
<reference evidence="6" key="1">
    <citation type="submission" date="2016-10" db="EMBL/GenBank/DDBJ databases">
        <authorList>
            <person name="Varghese N."/>
            <person name="Submissions S."/>
        </authorList>
    </citation>
    <scope>NUCLEOTIDE SEQUENCE [LARGE SCALE GENOMIC DNA]</scope>
    <source>
        <strain evidence="6">DSM 26348</strain>
    </source>
</reference>
<evidence type="ECO:0000256" key="3">
    <source>
        <dbReference type="ARBA" id="ARBA00022777"/>
    </source>
</evidence>
<sequence length="328" mass="35619">MQYDVFGIGNALVDIQAHVKDQTLQQLKFAKGVMTLVEDSTQEHVLSHLSGHPISRCAGGSAANTIMGIAEFGGKAAYLGKVANDPLGEFFLTDMRDRGVKIEVQPGHGQSGSCVILITDDAQRTMLTNLAVSSTLSPDDVDEETIRNSKYVYVEGYLFGGEPNRSAARRAIELAKKHGVKVAFTVSDPFLIQYHREEFWSLIEGPVDLLFCNLEEARALTGKDDPIECAREIHSHAENVALTMGDHGSLLMHKNEAIPIEGVPVKAVDTTGAGDMYAAGILYGITNGLTWQQAGRLASFAASRIVGQLGARLQQPITKTERQRLLDQ</sequence>
<evidence type="ECO:0000256" key="1">
    <source>
        <dbReference type="ARBA" id="ARBA00010688"/>
    </source>
</evidence>
<feature type="domain" description="Carbohydrate kinase PfkB" evidence="4">
    <location>
        <begin position="51"/>
        <end position="315"/>
    </location>
</feature>
<evidence type="ECO:0000256" key="2">
    <source>
        <dbReference type="ARBA" id="ARBA00022679"/>
    </source>
</evidence>
<comment type="similarity">
    <text evidence="1">Belongs to the carbohydrate kinase PfkB family.</text>
</comment>
<organism evidence="5 6">
    <name type="scientific">Planctomicrobium piriforme</name>
    <dbReference type="NCBI Taxonomy" id="1576369"/>
    <lineage>
        <taxon>Bacteria</taxon>
        <taxon>Pseudomonadati</taxon>
        <taxon>Planctomycetota</taxon>
        <taxon>Planctomycetia</taxon>
        <taxon>Planctomycetales</taxon>
        <taxon>Planctomycetaceae</taxon>
        <taxon>Planctomicrobium</taxon>
    </lineage>
</organism>
<dbReference type="Pfam" id="PF00294">
    <property type="entry name" value="PfkB"/>
    <property type="match status" value="1"/>
</dbReference>
<dbReference type="RefSeq" id="WP_092051951.1">
    <property type="nucleotide sequence ID" value="NZ_FOQD01000012.1"/>
</dbReference>
<gene>
    <name evidence="5" type="ORF">SAMN05421753_112162</name>
</gene>
<dbReference type="EMBL" id="FOQD01000012">
    <property type="protein sequence ID" value="SFI80569.1"/>
    <property type="molecule type" value="Genomic_DNA"/>
</dbReference>
<dbReference type="PROSITE" id="PS00584">
    <property type="entry name" value="PFKB_KINASES_2"/>
    <property type="match status" value="1"/>
</dbReference>
<keyword evidence="2" id="KW-0808">Transferase</keyword>
<dbReference type="STRING" id="1576369.SAMN05421753_112162"/>